<feature type="coiled-coil region" evidence="1">
    <location>
        <begin position="2438"/>
        <end position="2548"/>
    </location>
</feature>
<dbReference type="EMBL" id="LN714480">
    <property type="protein sequence ID" value="CEL65944.1"/>
    <property type="molecule type" value="Genomic_DNA"/>
</dbReference>
<feature type="region of interest" description="Disordered" evidence="2">
    <location>
        <begin position="2755"/>
        <end position="2897"/>
    </location>
</feature>
<feature type="region of interest" description="Disordered" evidence="2">
    <location>
        <begin position="3648"/>
        <end position="3691"/>
    </location>
</feature>
<feature type="compositionally biased region" description="Polar residues" evidence="2">
    <location>
        <begin position="2691"/>
        <end position="2701"/>
    </location>
</feature>
<feature type="region of interest" description="Disordered" evidence="2">
    <location>
        <begin position="1618"/>
        <end position="1651"/>
    </location>
</feature>
<reference evidence="3" key="1">
    <citation type="journal article" date="2015" name="PLoS ONE">
        <title>Comprehensive Evaluation of Toxoplasma gondii VEG and Neospora caninum LIV Genomes with Tachyzoite Stage Transcriptome and Proteome Defines Novel Transcript Features.</title>
        <authorList>
            <person name="Ramaprasad A."/>
            <person name="Mourier T."/>
            <person name="Naeem R."/>
            <person name="Malas T.B."/>
            <person name="Moussa E."/>
            <person name="Panigrahi A."/>
            <person name="Vermont S.J."/>
            <person name="Otto T.D."/>
            <person name="Wastling J."/>
            <person name="Pain A."/>
        </authorList>
    </citation>
    <scope>NUCLEOTIDE SEQUENCE</scope>
    <source>
        <strain evidence="3">Liverpool</strain>
    </source>
</reference>
<feature type="compositionally biased region" description="Basic residues" evidence="2">
    <location>
        <begin position="184"/>
        <end position="195"/>
    </location>
</feature>
<organism evidence="3">
    <name type="scientific">Neospora caninum (strain Liverpool)</name>
    <dbReference type="NCBI Taxonomy" id="572307"/>
    <lineage>
        <taxon>Eukaryota</taxon>
        <taxon>Sar</taxon>
        <taxon>Alveolata</taxon>
        <taxon>Apicomplexa</taxon>
        <taxon>Conoidasida</taxon>
        <taxon>Coccidia</taxon>
        <taxon>Eucoccidiorida</taxon>
        <taxon>Eimeriorina</taxon>
        <taxon>Sarcocystidae</taxon>
        <taxon>Neospora</taxon>
    </lineage>
</organism>
<feature type="region of interest" description="Disordered" evidence="2">
    <location>
        <begin position="1175"/>
        <end position="1207"/>
    </location>
</feature>
<feature type="compositionally biased region" description="Polar residues" evidence="2">
    <location>
        <begin position="2827"/>
        <end position="2836"/>
    </location>
</feature>
<feature type="compositionally biased region" description="Basic and acidic residues" evidence="2">
    <location>
        <begin position="3119"/>
        <end position="3134"/>
    </location>
</feature>
<feature type="compositionally biased region" description="Basic and acidic residues" evidence="2">
    <location>
        <begin position="472"/>
        <end position="509"/>
    </location>
</feature>
<proteinExistence type="predicted"/>
<feature type="region of interest" description="Disordered" evidence="2">
    <location>
        <begin position="3421"/>
        <end position="3444"/>
    </location>
</feature>
<feature type="coiled-coil region" evidence="1">
    <location>
        <begin position="1894"/>
        <end position="1935"/>
    </location>
</feature>
<name>A0A0F7U7Y7_NEOCL</name>
<feature type="region of interest" description="Disordered" evidence="2">
    <location>
        <begin position="278"/>
        <end position="360"/>
    </location>
</feature>
<evidence type="ECO:0000256" key="2">
    <source>
        <dbReference type="SAM" id="MobiDB-lite"/>
    </source>
</evidence>
<feature type="compositionally biased region" description="Basic and acidic residues" evidence="2">
    <location>
        <begin position="2940"/>
        <end position="2967"/>
    </location>
</feature>
<feature type="region of interest" description="Disordered" evidence="2">
    <location>
        <begin position="1462"/>
        <end position="1501"/>
    </location>
</feature>
<feature type="compositionally biased region" description="Polar residues" evidence="2">
    <location>
        <begin position="4147"/>
        <end position="4162"/>
    </location>
</feature>
<feature type="region of interest" description="Disordered" evidence="2">
    <location>
        <begin position="2938"/>
        <end position="2977"/>
    </location>
</feature>
<feature type="compositionally biased region" description="Basic and acidic residues" evidence="2">
    <location>
        <begin position="532"/>
        <end position="575"/>
    </location>
</feature>
<feature type="compositionally biased region" description="Basic and acidic residues" evidence="2">
    <location>
        <begin position="3073"/>
        <end position="3102"/>
    </location>
</feature>
<sequence>MEDNSLTLSSCCSESSGAFEESAEGSEHCSCSVCQAQNPGGEEQDQSSRNSDISRHCSCCSEIAQSRSASSDGRTSTEMEHQSLGLARSVAEAVTSAFSRPPVALLGSPTVSVFSPPDSCTAAEKRTLLRMHQQALLALANSSDAVSVRLHTSTALPPGRLKATRRCSRGPSRGRRSRTTSCKRFCRGQPRRRRSREACSREAGGQARGAFAPGNRPLSSPEAAQRPSATDTSFSCMEGVCSFTTASADLPNPVSDSTSSPAEPWISCGGCGHRRPELDSSCSSGHEIRAGSPRWNSRAERVRKGQNKRSYQGTSLGRRLAGTEERDTSYLSVRVRGSGPSRERRNQNLVPRSGSHGCANANRISQDATIDGGFVTPCGTPVTFLSTGNASSDLSQNVQPAIVRHGRSDGLRGPPLTPEDHCPVHCPELPTQRGREAAFVVDREGTLTGGSSTGQQTSKGRSNLEETPSCHTKHEESFPLDQARHARSSERQPEGKLKPLEDKHPDCPVHARGIASPTRAGRTASTAQIEVAFHKDRTNRSDAKHAKTQLEETRGEAGCRGQKDTGSRELKRLPGDQDNSNHTAAVRVGEERPHLDITSACSSYPRKPLPSDSPACVLSPPHRQCQPRHRSRSKTQEDSRSRRHNDDTIATRSLAASPGPPPVGRAASAAVVQVHTIARSRRKASEGGFHEEIAGNVSLSTGNAERFLALLKQQEDYVLALQHQNEQLQDDLADAEAYTIAAIRGQISSSEDEPAETRKLRDEVATLVKQHAQEKRQTAAAQQMLAEAEAARAAAEQQLHEAEKTQQELHAKLGQAEETLEGLLEQVHELERTETALRDALAEAQGQKAAAERQLEERTLSPPVPAVRVECQEEANLGNVSGEPLDQEALATALEDLKAGRERESQAKQQLEKLQAEVTSLERRLATAVREKVDALEAVAEYRELLEQQRSQCEALREQLSAQACQLTQSEQKARRLSQSAEEQVALLERVHQIQAQQKQTRAKCRMRQEQLETALMAREEVLQRQNEDLLLLRLSEAETSRERDAATLERQASSERHAFQCEELQQWLWSLSGRLERQKDVIRQKELTLREHPLSRQQSSERHRLHQEDLEERLFAEHLARLQSREERQRLEEEIAELRRQQANVRRALQELEPGKKRDAMRRLRESRTADFRFVQSEKETTERDAGRRSDDAAMAAEGSTPEKLPQAAHSVRFGVSELLRSQRSAEMTAVRAQVETAEAAVRVLQDELRQPEVPRRCLDVSRVEGPEAEASEALKPDRPGRASEESRVLLKVLGWQITAAAERLGAARCREREFLAQVAALEQGWTARNFREGTAAEVTTGAALQRCLEGRKMLQEDLEASLWQLERGLALAEAERDREAQAAAIAREQQALLEAQKQALERLEEELRSKTEAEETVQREVLKMVRRIQELEVSEEQGTERLADCHAALAEAMRQLRAAEQAERELRETQRRQLEQRKEAGLKEEAARREEQAKTEEALREGAKTVAALLVSKLEGTAAAAAKVQQLQCLVAEKEDEIGNLVAELESKREALEAEKSRHEAFQALLRTEQESSRQLEALHAAWQVDGETLLEMQTSLSSDKPRPLQMAVLKQLQSLAQHRERHCEDQDPHRDPAEDEEAAEAARRGRREMERQVVAVVQALQQEARERRTMRIEELEGAVRELERQRDAAEQLASQRGPQAKQLLQELEDQEKSLKAVQEERTQLVEEYKRETEEAARALAVQRLHWQESRERWQLQHEAGASREEELARQLETACVAHAGDVEQLELQAAEAERALTEEAAKVAQLRQAQADLLAQQGAERAALVDGHRSREEALQRQIHLATAELASMRDRCEAAETHLHFHRAREQALAAAAARGCLECAKANAFLAHLSAAEQREHQLRLEKTTLKHQLDQLQEERREESRRFQRLQQEQEKVHAAQLEELLGAQELKTQHHAQAAASALAKTLALNGALRQLEKADCEAVWLREDRLRLQREVERTYARLAELQSSEHQLLAQQEHQSAAAAAGGLLLQIEARHAFRRLEAVQQECEEVTQERRELEAELQRAREAERMHLQSQQRAFEDERLQHEAALCRLRSDLLAGQRLLEEQLETERAARLREQQVLQQSSQLLLLRLHSTEKRLKDREEAAAAAESRAAAVRRLASEDRAEGESLKAEVARLKDSFQRSQALHADLRKQFEEERLELQSEVAKQKLQAEEGLQRLEALEALGRERVERHERELAAAREHQRALLEEAFEAQRRDQEKVYREQLELELQTQREEAERSFAREKEALMEAHSRALLEREKQIEAQRKEFEATVETQRADCEQRLLSSEATHAKLLEEHLAKQREALEDRQRTALEAHLERQRTELGQQRREVEAQLDAELTQSREALQAQKEAFETELAAQKAKLHEQLEGIQTHQELLLQQQRDQQQAEFRRQLAEQEAELERRRDKEIAAAIAQQRAEWQAQLEEALDEMRTHLQDKCRRQHEQDLARRLLEKEREIQEALSRQRLALEKEMDAKLAQAEQVREAEKRRIQDEANAFVLERQVSCEKRLRVQQEQSAEDHAHASAAQQSELWEAEQLRFDALKQPLREECERQLQTEDVARSLENPNLASQRETRLLEVEDQAVASKKLPRQEAHPLENHTKILYQLQEAEQQQIGEARKAKEGSASRGEGLAAESEQESSVQKQNWTEESLPELDENGEEKRGRWAEETRAEKDQMETQVAGRHEREFALMGEKREACGAYLASQESDASKQSSQKTLEELATLKNPTGASHQKTEGTPLAVPHPSAEKLTPALESNGAELGGHAIARNKNDASEASQEQTAGVQGALDRGLESLQQSSAEGRDLDQDQQRGLSQPGGPLEGENAGQGDWLRTATADERESEVEAKLAKARGELQLQLEAKLAVKELELRAQLHEELQRHRTRFAAKMKEKEREAEEKLQRLRDARRGSAERARSRQLQLERQLQELQGRERALRAELERHRKSDEPTGASQEQFQATRPLEVTQGGAESREEAHAPERLSEARAREQELREAATARARMQRSEDALQLCLEDLATTRRQLEESRRQEAETRRALASETAETERLRRQLADATQQRQPQTAQEGVRSGRERPRDEGVRSDRGVAATAGAEVEELRKELAATSEEKKKLAKRFAEVQEKLEAEKVQREESCEWQLARSEVKHTDGVNLHVSEITRLENSEEGANAGAELQAQDAEREVESRHGQRKTVEKREVASRENLAAQEATLDASLQEGPEETEVGRETHGTAKAAVDANLATTRAGAAGITAIIKRSGEKRRETPEALDLAQTVAELTRELDAKSALVQKYQGLLKIKDAAALRRSASSQEGRIVSRDSSCLCVLVEDQEALEAQRREAEELARTKADLGRQKTELKREEERLQRETEKLRQAQEAHARARDQLREEAKQVHEEARQLQEGQAHFLEAQQELDRRQASLERTRACLAVQTEVRHREEQTPERPKGSAHDERVDAKETGGELRPPRGELERAIVAAHPAQAALREENAPATGSEPLERDTPYRLLPTSPLAEPARRASAYISLQKRRQTGDRRRRRSALDLSDLDPVSVELQTLQDLVHQRDLEIQSFAQALLVQSKASRDHLSRQRPLSQQTLRDIAANSALPEGLDPFPRAGVLSTSKRSVSPERFAERPEETPKRPPNWFRHQDGGKCLAGWAREAISPQAIQTMRAASYARGVPSAETSSDARASTEKNLPAAPRHKEGEMMEPRLEAGQPHDGDETRGGAQRRRRVESPNAGPLAAPRLGGDATRHEGRPVLKDVCTFAKEAERTGRTAHGRNLGNSCSTDQETLELIRAFWLAACPPPAVESRLLSLFSPLLMYQLTHYGAWTVMPSPVSRFDTVSSAASLDLKSSTTARGLVSSGEHERTRGHCASLGAEQACLSPVPDRGLKLSPSLPPRKGHSPCAEAPVYVLCSPLVSSYAALLAPSSASESTAVFLLSSFGAETAQIRVQTVQSFLPRREQDFPWGPSATMQAPPSVSLCSAPTSRLPGKSSEPCQETERRIGPVLVRLQECSCIATGGVMYLEFSLTKREGSEGEGRRMQTEDGERLSDIRKVDARRGHEALPAHTPCRGSHQGVPRARGQPWPEASKSPNAPARRGRQSLTRTRFSPSPQSRGKTLDPLRETAAAKRGDRAFSLHLVSLPTDDGLVWFHFLESGSASEHGQTRRETHTSLVGRGPQFLSSVEDGASTAFVRGRAKPVKIQHALTGLFMKLSPAETDPSESASRRIQEEGYLEPQIAALVTYARERGAFEAGAASQLQSQSDTRRDCGYRVEEDAQLLGKNHVRTAIETFERNREHGQMRGLRGTHDPDEATVFLLVEQDELRQRTVSDLNTSWILSLLTRG</sequence>
<feature type="coiled-coil region" evidence="1">
    <location>
        <begin position="771"/>
        <end position="861"/>
    </location>
</feature>
<feature type="region of interest" description="Disordered" evidence="2">
    <location>
        <begin position="4077"/>
        <end position="4167"/>
    </location>
</feature>
<feature type="coiled-coil region" evidence="1">
    <location>
        <begin position="894"/>
        <end position="973"/>
    </location>
</feature>
<feature type="region of interest" description="Disordered" evidence="2">
    <location>
        <begin position="3073"/>
        <end position="3144"/>
    </location>
</feature>
<feature type="region of interest" description="Disordered" evidence="2">
    <location>
        <begin position="3525"/>
        <end position="3583"/>
    </location>
</feature>
<feature type="region of interest" description="Disordered" evidence="2">
    <location>
        <begin position="3478"/>
        <end position="3510"/>
    </location>
</feature>
<feature type="region of interest" description="Disordered" evidence="2">
    <location>
        <begin position="3722"/>
        <end position="3798"/>
    </location>
</feature>
<evidence type="ECO:0000256" key="1">
    <source>
        <dbReference type="SAM" id="Coils"/>
    </source>
</evidence>
<feature type="compositionally biased region" description="Basic and acidic residues" evidence="2">
    <location>
        <begin position="1620"/>
        <end position="1635"/>
    </location>
</feature>
<feature type="compositionally biased region" description="Basic and acidic residues" evidence="2">
    <location>
        <begin position="4077"/>
        <end position="4110"/>
    </location>
</feature>
<feature type="region of interest" description="Disordered" evidence="2">
    <location>
        <begin position="3209"/>
        <end position="3276"/>
    </location>
</feature>
<feature type="coiled-coil region" evidence="1">
    <location>
        <begin position="2039"/>
        <end position="2080"/>
    </location>
</feature>
<feature type="compositionally biased region" description="Basic and acidic residues" evidence="2">
    <location>
        <begin position="2712"/>
        <end position="2741"/>
    </location>
</feature>
<feature type="compositionally biased region" description="Basic and acidic residues" evidence="2">
    <location>
        <begin position="2888"/>
        <end position="2897"/>
    </location>
</feature>
<keyword evidence="1" id="KW-0175">Coiled coil</keyword>
<feature type="compositionally biased region" description="Polar residues" evidence="2">
    <location>
        <begin position="4017"/>
        <end position="4031"/>
    </location>
</feature>
<feature type="coiled-coil region" evidence="1">
    <location>
        <begin position="2199"/>
        <end position="2414"/>
    </location>
</feature>
<feature type="compositionally biased region" description="Polar residues" evidence="2">
    <location>
        <begin position="3104"/>
        <end position="3115"/>
    </location>
</feature>
<feature type="compositionally biased region" description="Polar residues" evidence="2">
    <location>
        <begin position="2757"/>
        <end position="2769"/>
    </location>
</feature>
<feature type="region of interest" description="Disordered" evidence="2">
    <location>
        <begin position="4017"/>
        <end position="4043"/>
    </location>
</feature>
<feature type="coiled-coil region" evidence="1">
    <location>
        <begin position="711"/>
        <end position="738"/>
    </location>
</feature>
<protein>
    <submittedName>
        <fullName evidence="3">Uncharacterized protein</fullName>
    </submittedName>
</protein>
<accession>A0A0F7U7Y7</accession>
<feature type="coiled-coil region" evidence="1">
    <location>
        <begin position="1526"/>
        <end position="1564"/>
    </location>
</feature>
<feature type="compositionally biased region" description="Basic and acidic residues" evidence="2">
    <location>
        <begin position="3745"/>
        <end position="3768"/>
    </location>
</feature>
<feature type="compositionally biased region" description="Basic and acidic residues" evidence="2">
    <location>
        <begin position="3022"/>
        <end position="3047"/>
    </location>
</feature>
<feature type="compositionally biased region" description="Basic and acidic residues" evidence="2">
    <location>
        <begin position="3225"/>
        <end position="3247"/>
    </location>
</feature>
<feature type="compositionally biased region" description="Basic residues" evidence="2">
    <location>
        <begin position="3570"/>
        <end position="3582"/>
    </location>
</feature>
<feature type="region of interest" description="Disordered" evidence="2">
    <location>
        <begin position="2992"/>
        <end position="3056"/>
    </location>
</feature>
<feature type="compositionally biased region" description="Basic and acidic residues" evidence="2">
    <location>
        <begin position="1175"/>
        <end position="1193"/>
    </location>
</feature>
<feature type="compositionally biased region" description="Basic and acidic residues" evidence="2">
    <location>
        <begin position="634"/>
        <end position="649"/>
    </location>
</feature>
<feature type="coiled-coil region" evidence="1">
    <location>
        <begin position="1778"/>
        <end position="1855"/>
    </location>
</feature>
<feature type="compositionally biased region" description="Basic and acidic residues" evidence="2">
    <location>
        <begin position="3669"/>
        <end position="3683"/>
    </location>
</feature>
<feature type="region of interest" description="Disordered" evidence="2">
    <location>
        <begin position="445"/>
        <end position="665"/>
    </location>
</feature>
<feature type="region of interest" description="Disordered" evidence="2">
    <location>
        <begin position="159"/>
        <end position="231"/>
    </location>
</feature>
<feature type="compositionally biased region" description="Basic residues" evidence="2">
    <location>
        <begin position="162"/>
        <end position="178"/>
    </location>
</feature>
<feature type="coiled-coil region" evidence="1">
    <location>
        <begin position="1122"/>
        <end position="1152"/>
    </location>
</feature>
<evidence type="ECO:0000313" key="3">
    <source>
        <dbReference type="EMBL" id="CEL65944.1"/>
    </source>
</evidence>
<gene>
    <name evidence="3" type="ORF">BN1204_017750</name>
</gene>
<feature type="region of interest" description="Disordered" evidence="2">
    <location>
        <begin position="2666"/>
        <end position="2741"/>
    </location>
</feature>